<dbReference type="PROSITE" id="PS51257">
    <property type="entry name" value="PROKAR_LIPOPROTEIN"/>
    <property type="match status" value="1"/>
</dbReference>
<protein>
    <recommendedName>
        <fullName evidence="2">Lipoprotein</fullName>
    </recommendedName>
</protein>
<proteinExistence type="predicted"/>
<accession>A0AB39VE41</accession>
<evidence type="ECO:0008006" key="2">
    <source>
        <dbReference type="Google" id="ProtNLM"/>
    </source>
</evidence>
<dbReference type="AlphaFoldDB" id="A0AB39VE41"/>
<dbReference type="EMBL" id="CP165646">
    <property type="protein sequence ID" value="XDU65487.1"/>
    <property type="molecule type" value="Genomic_DNA"/>
</dbReference>
<name>A0AB39VE41_9FUSO</name>
<organism evidence="1">
    <name type="scientific">Leptotrichia mesophila</name>
    <dbReference type="NCBI Taxonomy" id="3239303"/>
    <lineage>
        <taxon>Bacteria</taxon>
        <taxon>Fusobacteriati</taxon>
        <taxon>Fusobacteriota</taxon>
        <taxon>Fusobacteriia</taxon>
        <taxon>Fusobacteriales</taxon>
        <taxon>Leptotrichiaceae</taxon>
        <taxon>Leptotrichia</taxon>
    </lineage>
</organism>
<sequence>MKKMIALIILLVTVMSCTELTEMEARRQQRIREKGQVCTYDYKGNYKYCEYER</sequence>
<dbReference type="KEGG" id="lmes:AB8B23_04840"/>
<evidence type="ECO:0000313" key="1">
    <source>
        <dbReference type="EMBL" id="XDU65487.1"/>
    </source>
</evidence>
<gene>
    <name evidence="1" type="ORF">AB8B23_04840</name>
</gene>
<reference evidence="1" key="1">
    <citation type="submission" date="2024-07" db="EMBL/GenBank/DDBJ databases">
        <authorList>
            <person name="Li X.-J."/>
            <person name="Wang X."/>
        </authorList>
    </citation>
    <scope>NUCLEOTIDE SEQUENCE</scope>
    <source>
        <strain evidence="1">HSP-342</strain>
    </source>
</reference>
<dbReference type="RefSeq" id="WP_314115175.1">
    <property type="nucleotide sequence ID" value="NZ_CP165646.1"/>
</dbReference>